<dbReference type="VEuPathDB" id="TriTrypDB:LMJSD75_090020600"/>
<gene>
    <name evidence="2" type="ORF">LMJF_09_1360</name>
</gene>
<dbReference type="EMBL" id="FR796405">
    <property type="protein sequence ID" value="CAJ03037.1"/>
    <property type="molecule type" value="Genomic_DNA"/>
</dbReference>
<dbReference type="KEGG" id="lma:LMJF_09_1360"/>
<dbReference type="VEuPathDB" id="TriTrypDB:LMJLV39_090021000"/>
<dbReference type="Proteomes" id="UP000000542">
    <property type="component" value="Chromosome 9"/>
</dbReference>
<organism evidence="2 3">
    <name type="scientific">Leishmania major</name>
    <dbReference type="NCBI Taxonomy" id="5664"/>
    <lineage>
        <taxon>Eukaryota</taxon>
        <taxon>Discoba</taxon>
        <taxon>Euglenozoa</taxon>
        <taxon>Kinetoplastea</taxon>
        <taxon>Metakinetoplastina</taxon>
        <taxon>Trypanosomatida</taxon>
        <taxon>Trypanosomatidae</taxon>
        <taxon>Leishmaniinae</taxon>
        <taxon>Leishmania</taxon>
    </lineage>
</organism>
<proteinExistence type="predicted"/>
<dbReference type="RefSeq" id="XP_001681309.1">
    <property type="nucleotide sequence ID" value="XM_001681257.1"/>
</dbReference>
<dbReference type="InParanoid" id="Q4QHN9"/>
<dbReference type="GeneID" id="5649576"/>
<dbReference type="SMR" id="Q4QHN9"/>
<evidence type="ECO:0000256" key="1">
    <source>
        <dbReference type="SAM" id="MobiDB-lite"/>
    </source>
</evidence>
<accession>Q4QHN9</accession>
<dbReference type="AlphaFoldDB" id="Q4QHN9"/>
<dbReference type="HOGENOM" id="CLU_1558221_0_0_1"/>
<feature type="region of interest" description="Disordered" evidence="1">
    <location>
        <begin position="1"/>
        <end position="46"/>
    </location>
</feature>
<sequence>MPSWGAALAEPVSEPESGEGKRVRRKAGTASFSQQLKSLFRPPSSHSLEWEPRAPLLAVEASPGCSPALLLQSLAEVNGPTMLTGAAMPAHASLEATATTVQEQLPPSASHVPLPGVFTASHSPVMEPWKKSAESCPLYAIGSDSEAILRLHATAEGTTASASSTTRRSQWH</sequence>
<evidence type="ECO:0000313" key="3">
    <source>
        <dbReference type="Proteomes" id="UP000000542"/>
    </source>
</evidence>
<reference evidence="2 3" key="1">
    <citation type="journal article" date="2005" name="Science">
        <title>The genome of the kinetoplastid parasite, Leishmania major.</title>
        <authorList>
            <person name="Ivens A.C."/>
            <person name="Peacock C.S."/>
            <person name="Worthey E.A."/>
            <person name="Murphy L."/>
            <person name="Aggarwal G."/>
            <person name="Berriman M."/>
            <person name="Sisk E."/>
            <person name="Rajandream M.A."/>
            <person name="Adlem E."/>
            <person name="Aert R."/>
            <person name="Anupama A."/>
            <person name="Apostolou Z."/>
            <person name="Attipoe P."/>
            <person name="Bason N."/>
            <person name="Bauser C."/>
            <person name="Beck A."/>
            <person name="Beverley S.M."/>
            <person name="Bianchettin G."/>
            <person name="Borzym K."/>
            <person name="Bothe G."/>
            <person name="Bruschi C.V."/>
            <person name="Collins M."/>
            <person name="Cadag E."/>
            <person name="Ciarloni L."/>
            <person name="Clayton C."/>
            <person name="Coulson R.M."/>
            <person name="Cronin A."/>
            <person name="Cruz A.K."/>
            <person name="Davies R.M."/>
            <person name="De Gaudenzi J."/>
            <person name="Dobson D.E."/>
            <person name="Duesterhoeft A."/>
            <person name="Fazelina G."/>
            <person name="Fosker N."/>
            <person name="Frasch A.C."/>
            <person name="Fraser A."/>
            <person name="Fuchs M."/>
            <person name="Gabel C."/>
            <person name="Goble A."/>
            <person name="Goffeau A."/>
            <person name="Harris D."/>
            <person name="Hertz-Fowler C."/>
            <person name="Hilbert H."/>
            <person name="Horn D."/>
            <person name="Huang Y."/>
            <person name="Klages S."/>
            <person name="Knights A."/>
            <person name="Kube M."/>
            <person name="Larke N."/>
            <person name="Litvin L."/>
            <person name="Lord A."/>
            <person name="Louie T."/>
            <person name="Marra M."/>
            <person name="Masuy D."/>
            <person name="Matthews K."/>
            <person name="Michaeli S."/>
            <person name="Mottram J.C."/>
            <person name="Muller-Auer S."/>
            <person name="Munden H."/>
            <person name="Nelson S."/>
            <person name="Norbertczak H."/>
            <person name="Oliver K."/>
            <person name="O'neil S."/>
            <person name="Pentony M."/>
            <person name="Pohl T.M."/>
            <person name="Price C."/>
            <person name="Purnelle B."/>
            <person name="Quail M.A."/>
            <person name="Rabbinowitsch E."/>
            <person name="Reinhardt R."/>
            <person name="Rieger M."/>
            <person name="Rinta J."/>
            <person name="Robben J."/>
            <person name="Robertson L."/>
            <person name="Ruiz J.C."/>
            <person name="Rutter S."/>
            <person name="Saunders D."/>
            <person name="Schafer M."/>
            <person name="Schein J."/>
            <person name="Schwartz D.C."/>
            <person name="Seeger K."/>
            <person name="Seyler A."/>
            <person name="Sharp S."/>
            <person name="Shin H."/>
            <person name="Sivam D."/>
            <person name="Squares R."/>
            <person name="Squares S."/>
            <person name="Tosato V."/>
            <person name="Vogt C."/>
            <person name="Volckaert G."/>
            <person name="Wambutt R."/>
            <person name="Warren T."/>
            <person name="Wedler H."/>
            <person name="Woodward J."/>
            <person name="Zhou S."/>
            <person name="Zimmermann W."/>
            <person name="Smith D.F."/>
            <person name="Blackwell J.M."/>
            <person name="Stuart K.D."/>
            <person name="Barrell B."/>
            <person name="Myler P.J."/>
        </authorList>
    </citation>
    <scope>NUCLEOTIDE SEQUENCE [LARGE SCALE GENOMIC DNA]</scope>
    <source>
        <strain evidence="3">MHOM/IL/81/Friedlin</strain>
    </source>
</reference>
<reference evidence="2 3" key="2">
    <citation type="journal article" date="2011" name="Genome Res.">
        <title>Chromosome and gene copy number variation allow major structural change between species and strains of Leishmania.</title>
        <authorList>
            <person name="Rogers M.B."/>
            <person name="Hilley J.D."/>
            <person name="Dickens N.J."/>
            <person name="Wilkes J."/>
            <person name="Bates P.A."/>
            <person name="Depledge D.P."/>
            <person name="Harris D."/>
            <person name="Her Y."/>
            <person name="Herzyk P."/>
            <person name="Imamura H."/>
            <person name="Otto T.D."/>
            <person name="Sanders M."/>
            <person name="Seeger K."/>
            <person name="Dujardin J.C."/>
            <person name="Berriman M."/>
            <person name="Smith D.F."/>
            <person name="Hertz-Fowler C."/>
            <person name="Mottram J.C."/>
        </authorList>
    </citation>
    <scope>NUCLEOTIDE SEQUENCE [LARGE SCALE GENOMIC DNA]</scope>
    <source>
        <strain evidence="3">MHOM/IL/81/Friedlin</strain>
    </source>
</reference>
<keyword evidence="3" id="KW-1185">Reference proteome</keyword>
<evidence type="ECO:0000313" key="2">
    <source>
        <dbReference type="EMBL" id="CAJ03037.1"/>
    </source>
</evidence>
<name>Q4QHN9_LEIMA</name>
<protein>
    <submittedName>
        <fullName evidence="2">Uncharacterized protein</fullName>
    </submittedName>
</protein>
<dbReference type="VEuPathDB" id="TriTrypDB:LMJFC_090020800"/>
<dbReference type="VEuPathDB" id="TriTrypDB:LmjF.09.1360"/>